<dbReference type="InterPro" id="IPR036890">
    <property type="entry name" value="HATPase_C_sf"/>
</dbReference>
<dbReference type="InterPro" id="IPR003594">
    <property type="entry name" value="HATPase_dom"/>
</dbReference>
<feature type="transmembrane region" description="Helical" evidence="9">
    <location>
        <begin position="153"/>
        <end position="173"/>
    </location>
</feature>
<evidence type="ECO:0000256" key="2">
    <source>
        <dbReference type="ARBA" id="ARBA00022475"/>
    </source>
</evidence>
<evidence type="ECO:0000256" key="9">
    <source>
        <dbReference type="SAM" id="Phobius"/>
    </source>
</evidence>
<evidence type="ECO:0000256" key="8">
    <source>
        <dbReference type="ARBA" id="ARBA00023136"/>
    </source>
</evidence>
<evidence type="ECO:0000256" key="5">
    <source>
        <dbReference type="ARBA" id="ARBA00022777"/>
    </source>
</evidence>
<organism evidence="11 12">
    <name type="scientific">Mycobacteroides salmoniphilum</name>
    <dbReference type="NCBI Taxonomy" id="404941"/>
    <lineage>
        <taxon>Bacteria</taxon>
        <taxon>Bacillati</taxon>
        <taxon>Actinomycetota</taxon>
        <taxon>Actinomycetes</taxon>
        <taxon>Mycobacteriales</taxon>
        <taxon>Mycobacteriaceae</taxon>
        <taxon>Mycobacteroides</taxon>
    </lineage>
</organism>
<accession>A0A4R8S9S7</accession>
<keyword evidence="6 9" id="KW-1133">Transmembrane helix</keyword>
<protein>
    <submittedName>
        <fullName evidence="11">Sensor histidine kinase ComP</fullName>
        <ecNumber evidence="11">2.7.13.3</ecNumber>
    </submittedName>
</protein>
<dbReference type="CDD" id="cd16917">
    <property type="entry name" value="HATPase_UhpB-NarQ-NarX-like"/>
    <property type="match status" value="1"/>
</dbReference>
<feature type="transmembrane region" description="Helical" evidence="9">
    <location>
        <begin position="119"/>
        <end position="141"/>
    </location>
</feature>
<dbReference type="Gene3D" id="3.30.565.10">
    <property type="entry name" value="Histidine kinase-like ATPase, C-terminal domain"/>
    <property type="match status" value="1"/>
</dbReference>
<keyword evidence="8 9" id="KW-0472">Membrane</keyword>
<evidence type="ECO:0000313" key="12">
    <source>
        <dbReference type="Proteomes" id="UP000295117"/>
    </source>
</evidence>
<feature type="transmembrane region" description="Helical" evidence="9">
    <location>
        <begin position="47"/>
        <end position="67"/>
    </location>
</feature>
<sequence>MVIGLDRIADYFTAEPMRVSAWLRLPLIVLIVLLGSNPNIEMWHVGVYYAVLAVYTVSAIVWVVIAVRGHVPLWVAPAATAVDIAAVVALCVASGYGTSELLPVFFLLPVSVAFQERPVVTAILGCITAAGYLGVLVFYTRNGNIDSIPGDEYVTVATLLWLAAATAGMCFVLKRRSEHVGQLLHTREQLVLEAMRADERHNREVAEQLHDGPLQNLLAARLEIEEVLERQPDPILQAVHSSLRETAAELRGAVSSLHPQVLAELGLTAAIRELARQHAARGTAEVSTELQEVGSLPVQPLVYRAAKELLTNAVKHGRAKNIHVELTRNGNLLTLVVADDGRGFDPRGLSSSVADGHIGLASLTVPIAATGGNVEIVSAPGAGTRVSVTVLADMAA</sequence>
<evidence type="ECO:0000256" key="6">
    <source>
        <dbReference type="ARBA" id="ARBA00022989"/>
    </source>
</evidence>
<keyword evidence="5 11" id="KW-0418">Kinase</keyword>
<dbReference type="GO" id="GO:0004673">
    <property type="term" value="F:protein histidine kinase activity"/>
    <property type="evidence" value="ECO:0007669"/>
    <property type="project" value="UniProtKB-EC"/>
</dbReference>
<dbReference type="PANTHER" id="PTHR24421">
    <property type="entry name" value="NITRATE/NITRITE SENSOR PROTEIN NARX-RELATED"/>
    <property type="match status" value="1"/>
</dbReference>
<dbReference type="GO" id="GO:0005886">
    <property type="term" value="C:plasma membrane"/>
    <property type="evidence" value="ECO:0007669"/>
    <property type="project" value="UniProtKB-SubCell"/>
</dbReference>
<dbReference type="Pfam" id="PF02518">
    <property type="entry name" value="HATPase_c"/>
    <property type="match status" value="1"/>
</dbReference>
<gene>
    <name evidence="11" type="primary">comP</name>
    <name evidence="11" type="ORF">DE4585_00009</name>
</gene>
<evidence type="ECO:0000256" key="4">
    <source>
        <dbReference type="ARBA" id="ARBA00022692"/>
    </source>
</evidence>
<keyword evidence="4 9" id="KW-0812">Transmembrane</keyword>
<evidence type="ECO:0000256" key="1">
    <source>
        <dbReference type="ARBA" id="ARBA00004651"/>
    </source>
</evidence>
<evidence type="ECO:0000256" key="3">
    <source>
        <dbReference type="ARBA" id="ARBA00022679"/>
    </source>
</evidence>
<reference evidence="11 12" key="1">
    <citation type="journal article" date="2019" name="Sci. Rep.">
        <title>Extended insight into the Mycobacterium chelonae-abscessus complex through whole genome sequencing of Mycobacterium salmoniphilum outbreak and Mycobacterium salmoniphilum-like strains.</title>
        <authorList>
            <person name="Behra P.R.K."/>
            <person name="Das S."/>
            <person name="Pettersson B.M.F."/>
            <person name="Shirreff L."/>
            <person name="DuCote T."/>
            <person name="Jacobsson K.G."/>
            <person name="Ennis D.G."/>
            <person name="Kirsebom L.A."/>
        </authorList>
    </citation>
    <scope>NUCLEOTIDE SEQUENCE [LARGE SCALE GENOMIC DNA]</scope>
    <source>
        <strain evidence="11 12">DE 4585</strain>
    </source>
</reference>
<keyword evidence="7" id="KW-0902">Two-component regulatory system</keyword>
<comment type="caution">
    <text evidence="11">The sequence shown here is derived from an EMBL/GenBank/DDBJ whole genome shotgun (WGS) entry which is preliminary data.</text>
</comment>
<feature type="transmembrane region" description="Helical" evidence="9">
    <location>
        <begin position="73"/>
        <end position="98"/>
    </location>
</feature>
<evidence type="ECO:0000259" key="10">
    <source>
        <dbReference type="Pfam" id="PF02518"/>
    </source>
</evidence>
<keyword evidence="2" id="KW-1003">Cell membrane</keyword>
<evidence type="ECO:0000313" key="11">
    <source>
        <dbReference type="EMBL" id="TDZ87022.1"/>
    </source>
</evidence>
<comment type="subcellular location">
    <subcellularLocation>
        <location evidence="1">Cell membrane</location>
        <topology evidence="1">Multi-pass membrane protein</topology>
    </subcellularLocation>
</comment>
<dbReference type="PANTHER" id="PTHR24421:SF37">
    <property type="entry name" value="SENSOR HISTIDINE KINASE NARS"/>
    <property type="match status" value="1"/>
</dbReference>
<dbReference type="InterPro" id="IPR050482">
    <property type="entry name" value="Sensor_HK_TwoCompSys"/>
</dbReference>
<dbReference type="Proteomes" id="UP000295117">
    <property type="component" value="Unassembled WGS sequence"/>
</dbReference>
<evidence type="ECO:0000256" key="7">
    <source>
        <dbReference type="ARBA" id="ARBA00023012"/>
    </source>
</evidence>
<dbReference type="EC" id="2.7.13.3" evidence="11"/>
<feature type="transmembrane region" description="Helical" evidence="9">
    <location>
        <begin position="21"/>
        <end position="40"/>
    </location>
</feature>
<dbReference type="GO" id="GO:0000160">
    <property type="term" value="P:phosphorelay signal transduction system"/>
    <property type="evidence" value="ECO:0007669"/>
    <property type="project" value="UniProtKB-KW"/>
</dbReference>
<feature type="domain" description="Histidine kinase/HSP90-like ATPase" evidence="10">
    <location>
        <begin position="301"/>
        <end position="390"/>
    </location>
</feature>
<name>A0A4R8S9S7_9MYCO</name>
<proteinExistence type="predicted"/>
<dbReference type="AlphaFoldDB" id="A0A4R8S9S7"/>
<dbReference type="SUPFAM" id="SSF55874">
    <property type="entry name" value="ATPase domain of HSP90 chaperone/DNA topoisomerase II/histidine kinase"/>
    <property type="match status" value="1"/>
</dbReference>
<keyword evidence="3 11" id="KW-0808">Transferase</keyword>
<dbReference type="EMBL" id="PECH01000001">
    <property type="protein sequence ID" value="TDZ87022.1"/>
    <property type="molecule type" value="Genomic_DNA"/>
</dbReference>